<reference evidence="1" key="1">
    <citation type="submission" date="2018-02" db="EMBL/GenBank/DDBJ databases">
        <title>Rhizophora mucronata_Transcriptome.</title>
        <authorList>
            <person name="Meera S.P."/>
            <person name="Sreeshan A."/>
            <person name="Augustine A."/>
        </authorList>
    </citation>
    <scope>NUCLEOTIDE SEQUENCE</scope>
    <source>
        <tissue evidence="1">Leaf</tissue>
    </source>
</reference>
<organism evidence="1">
    <name type="scientific">Rhizophora mucronata</name>
    <name type="common">Asiatic mangrove</name>
    <dbReference type="NCBI Taxonomy" id="61149"/>
    <lineage>
        <taxon>Eukaryota</taxon>
        <taxon>Viridiplantae</taxon>
        <taxon>Streptophyta</taxon>
        <taxon>Embryophyta</taxon>
        <taxon>Tracheophyta</taxon>
        <taxon>Spermatophyta</taxon>
        <taxon>Magnoliopsida</taxon>
        <taxon>eudicotyledons</taxon>
        <taxon>Gunneridae</taxon>
        <taxon>Pentapetalae</taxon>
        <taxon>rosids</taxon>
        <taxon>fabids</taxon>
        <taxon>Malpighiales</taxon>
        <taxon>Rhizophoraceae</taxon>
        <taxon>Rhizophora</taxon>
    </lineage>
</organism>
<name>A0A2P2P3P9_RHIMU</name>
<protein>
    <submittedName>
        <fullName evidence="1">Uncharacterized protein</fullName>
    </submittedName>
</protein>
<sequence length="48" mass="5727">MVCCLWFYVYQSLLIQHSLRGLDLSCVRPKIKLGLEKNVVIFWTFCFD</sequence>
<accession>A0A2P2P3P9</accession>
<dbReference type="EMBL" id="GGEC01068789">
    <property type="protein sequence ID" value="MBX49273.1"/>
    <property type="molecule type" value="Transcribed_RNA"/>
</dbReference>
<proteinExistence type="predicted"/>
<evidence type="ECO:0000313" key="1">
    <source>
        <dbReference type="EMBL" id="MBX49273.1"/>
    </source>
</evidence>
<dbReference type="AlphaFoldDB" id="A0A2P2P3P9"/>